<evidence type="ECO:0008006" key="4">
    <source>
        <dbReference type="Google" id="ProtNLM"/>
    </source>
</evidence>
<evidence type="ECO:0000313" key="2">
    <source>
        <dbReference type="EMBL" id="MCW8333601.1"/>
    </source>
</evidence>
<evidence type="ECO:0000256" key="1">
    <source>
        <dbReference type="SAM" id="Phobius"/>
    </source>
</evidence>
<sequence>MRVSPARRRRWNNILMLAVIAFIAVLNLPTIIKTYLVEEPQSTFPYLINPNAELQALHFSDWSLEKNQNRWRISKPSNIAPEELAARWQSLVGTEVDERTQQSLGAALREPKTIEVWYADLEEPQRITLYQTPQFWLLKNWQDKWIAVSVDASYLIPTF</sequence>
<keyword evidence="1" id="KW-0472">Membrane</keyword>
<accession>A0A9X3CDG6</accession>
<dbReference type="EMBL" id="JAKRRX010000029">
    <property type="protein sequence ID" value="MCW8333601.1"/>
    <property type="molecule type" value="Genomic_DNA"/>
</dbReference>
<proteinExistence type="predicted"/>
<feature type="transmembrane region" description="Helical" evidence="1">
    <location>
        <begin position="12"/>
        <end position="32"/>
    </location>
</feature>
<protein>
    <recommendedName>
        <fullName evidence="4">50S ribosomal protein L33</fullName>
    </recommendedName>
</protein>
<dbReference type="Proteomes" id="UP001155586">
    <property type="component" value="Unassembled WGS sequence"/>
</dbReference>
<keyword evidence="3" id="KW-1185">Reference proteome</keyword>
<keyword evidence="1" id="KW-0812">Transmembrane</keyword>
<dbReference type="AlphaFoldDB" id="A0A9X3CDG6"/>
<evidence type="ECO:0000313" key="3">
    <source>
        <dbReference type="Proteomes" id="UP001155586"/>
    </source>
</evidence>
<comment type="caution">
    <text evidence="2">The sequence shown here is derived from an EMBL/GenBank/DDBJ whole genome shotgun (WGS) entry which is preliminary data.</text>
</comment>
<gene>
    <name evidence="2" type="ORF">MD483_07170</name>
</gene>
<name>A0A9X3CDG6_9VIBR</name>
<reference evidence="2" key="1">
    <citation type="submission" date="2022-02" db="EMBL/GenBank/DDBJ databases">
        <title>Vibrio sp. nov., a new bacterium isolated from Bohai sea, China.</title>
        <authorList>
            <person name="Yuan Y."/>
        </authorList>
    </citation>
    <scope>NUCLEOTIDE SEQUENCE</scope>
    <source>
        <strain evidence="2">DBSS07</strain>
    </source>
</reference>
<keyword evidence="1" id="KW-1133">Transmembrane helix</keyword>
<dbReference type="RefSeq" id="WP_252029004.1">
    <property type="nucleotide sequence ID" value="NZ_JAKRRX010000029.1"/>
</dbReference>
<organism evidence="2 3">
    <name type="scientific">Vibrio paucivorans</name>
    <dbReference type="NCBI Taxonomy" id="2829489"/>
    <lineage>
        <taxon>Bacteria</taxon>
        <taxon>Pseudomonadati</taxon>
        <taxon>Pseudomonadota</taxon>
        <taxon>Gammaproteobacteria</taxon>
        <taxon>Vibrionales</taxon>
        <taxon>Vibrionaceae</taxon>
        <taxon>Vibrio</taxon>
    </lineage>
</organism>